<evidence type="ECO:0000313" key="8">
    <source>
        <dbReference type="EMBL" id="EHA22523.1"/>
    </source>
</evidence>
<dbReference type="HOGENOM" id="CLU_1460977_0_0_1"/>
<dbReference type="PANTHER" id="PTHR23502">
    <property type="entry name" value="MAJOR FACILITATOR SUPERFAMILY"/>
    <property type="match status" value="1"/>
</dbReference>
<evidence type="ECO:0000256" key="3">
    <source>
        <dbReference type="ARBA" id="ARBA00022692"/>
    </source>
</evidence>
<evidence type="ECO:0000256" key="5">
    <source>
        <dbReference type="ARBA" id="ARBA00023136"/>
    </source>
</evidence>
<dbReference type="SUPFAM" id="SSF103473">
    <property type="entry name" value="MFS general substrate transporter"/>
    <property type="match status" value="1"/>
</dbReference>
<protein>
    <recommendedName>
        <fullName evidence="7">Major facilitator superfamily (MFS) profile domain-containing protein</fullName>
    </recommendedName>
</protein>
<evidence type="ECO:0000259" key="7">
    <source>
        <dbReference type="PROSITE" id="PS50850"/>
    </source>
</evidence>
<feature type="region of interest" description="Disordered" evidence="6">
    <location>
        <begin position="1"/>
        <end position="25"/>
    </location>
</feature>
<gene>
    <name evidence="8" type="ORF">ASPNIDRAFT_46137</name>
</gene>
<accession>G3Y404</accession>
<keyword evidence="2" id="KW-0813">Transport</keyword>
<feature type="domain" description="Major facilitator superfamily (MFS) profile" evidence="7">
    <location>
        <begin position="44"/>
        <end position="185"/>
    </location>
</feature>
<sequence>MNGNPSSSSATETNAADLEKEPNQDAPPRLEVFSVFTVNQKRAMVATGSMASFFSPLSSSIYFPAMDTIATALNVSTSKIDLTVTTYLIMQGIAPMLIAGFSDTAGRRPAYIICFTVYIAANLGLGIQNDYGSLLGLRCLQRYWGPGERGRGVEKKRTFEKWHSRKKGCIGDGKDEPKVSGNMWI</sequence>
<evidence type="ECO:0000256" key="6">
    <source>
        <dbReference type="SAM" id="MobiDB-lite"/>
    </source>
</evidence>
<evidence type="ECO:0000313" key="9">
    <source>
        <dbReference type="Proteomes" id="UP000009038"/>
    </source>
</evidence>
<dbReference type="InterPro" id="IPR036259">
    <property type="entry name" value="MFS_trans_sf"/>
</dbReference>
<dbReference type="GO" id="GO:0005886">
    <property type="term" value="C:plasma membrane"/>
    <property type="evidence" value="ECO:0007669"/>
    <property type="project" value="TreeGrafter"/>
</dbReference>
<keyword evidence="5" id="KW-0472">Membrane</keyword>
<dbReference type="PROSITE" id="PS50850">
    <property type="entry name" value="MFS"/>
    <property type="match status" value="1"/>
</dbReference>
<comment type="subcellular location">
    <subcellularLocation>
        <location evidence="1">Membrane</location>
        <topology evidence="1">Multi-pass membrane protein</topology>
    </subcellularLocation>
</comment>
<proteinExistence type="predicted"/>
<dbReference type="GO" id="GO:0022857">
    <property type="term" value="F:transmembrane transporter activity"/>
    <property type="evidence" value="ECO:0007669"/>
    <property type="project" value="InterPro"/>
</dbReference>
<dbReference type="PANTHER" id="PTHR23502:SF51">
    <property type="entry name" value="QUINIDINE RESISTANCE PROTEIN 1-RELATED"/>
    <property type="match status" value="1"/>
</dbReference>
<dbReference type="AlphaFoldDB" id="G3Y404"/>
<organism evidence="8 9">
    <name type="scientific">Aspergillus niger (strain ATCC 1015 / CBS 113.46 / FGSC A1144 / LSHB Ac4 / NCTC 3858a / NRRL 328 / USDA 3528.7)</name>
    <dbReference type="NCBI Taxonomy" id="380704"/>
    <lineage>
        <taxon>Eukaryota</taxon>
        <taxon>Fungi</taxon>
        <taxon>Dikarya</taxon>
        <taxon>Ascomycota</taxon>
        <taxon>Pezizomycotina</taxon>
        <taxon>Eurotiomycetes</taxon>
        <taxon>Eurotiomycetidae</taxon>
        <taxon>Eurotiales</taxon>
        <taxon>Aspergillaceae</taxon>
        <taxon>Aspergillus</taxon>
        <taxon>Aspergillus subgen. Circumdati</taxon>
    </lineage>
</organism>
<dbReference type="InterPro" id="IPR020846">
    <property type="entry name" value="MFS_dom"/>
</dbReference>
<dbReference type="Proteomes" id="UP000009038">
    <property type="component" value="Unassembled WGS sequence"/>
</dbReference>
<evidence type="ECO:0000256" key="1">
    <source>
        <dbReference type="ARBA" id="ARBA00004141"/>
    </source>
</evidence>
<name>G3Y404_ASPNA</name>
<reference evidence="8 9" key="1">
    <citation type="journal article" date="2011" name="Genome Res.">
        <title>Comparative genomics of citric-acid-producing Aspergillus niger ATCC 1015 versus enzyme-producing CBS 513.88.</title>
        <authorList>
            <person name="Andersen M.R."/>
            <person name="Salazar M.P."/>
            <person name="Schaap P.J."/>
            <person name="van de Vondervoort P.J."/>
            <person name="Culley D."/>
            <person name="Thykaer J."/>
            <person name="Frisvad J.C."/>
            <person name="Nielsen K.F."/>
            <person name="Albang R."/>
            <person name="Albermann K."/>
            <person name="Berka R.M."/>
            <person name="Braus G.H."/>
            <person name="Braus-Stromeyer S.A."/>
            <person name="Corrochano L.M."/>
            <person name="Dai Z."/>
            <person name="van Dijck P.W."/>
            <person name="Hofmann G."/>
            <person name="Lasure L.L."/>
            <person name="Magnuson J.K."/>
            <person name="Menke H."/>
            <person name="Meijer M."/>
            <person name="Meijer S.L."/>
            <person name="Nielsen J.B."/>
            <person name="Nielsen M.L."/>
            <person name="van Ooyen A.J."/>
            <person name="Pel H.J."/>
            <person name="Poulsen L."/>
            <person name="Samson R.A."/>
            <person name="Stam H."/>
            <person name="Tsang A."/>
            <person name="van den Brink J.M."/>
            <person name="Atkins A."/>
            <person name="Aerts A."/>
            <person name="Shapiro H."/>
            <person name="Pangilinan J."/>
            <person name="Salamov A."/>
            <person name="Lou Y."/>
            <person name="Lindquist E."/>
            <person name="Lucas S."/>
            <person name="Grimwood J."/>
            <person name="Grigoriev I.V."/>
            <person name="Kubicek C.P."/>
            <person name="Martinez D."/>
            <person name="van Peij N.N."/>
            <person name="Roubos J.A."/>
            <person name="Nielsen J."/>
            <person name="Baker S.E."/>
        </authorList>
    </citation>
    <scope>NUCLEOTIDE SEQUENCE [LARGE SCALE GENOMIC DNA]</scope>
    <source>
        <strain evidence="9">ATCC 1015 / CBS 113.46 / FGSC A1144 / LSHB Ac4 / NCTC 3858a / NRRL 328 / USDA 3528.7</strain>
    </source>
</reference>
<evidence type="ECO:0000256" key="4">
    <source>
        <dbReference type="ARBA" id="ARBA00022989"/>
    </source>
</evidence>
<dbReference type="STRING" id="380704.G3Y404"/>
<evidence type="ECO:0000256" key="2">
    <source>
        <dbReference type="ARBA" id="ARBA00022448"/>
    </source>
</evidence>
<keyword evidence="4" id="KW-1133">Transmembrane helix</keyword>
<comment type="caution">
    <text evidence="8">The sequence shown here is derived from an EMBL/GenBank/DDBJ whole genome shotgun (WGS) entry which is preliminary data.</text>
</comment>
<feature type="compositionally biased region" description="Polar residues" evidence="6">
    <location>
        <begin position="1"/>
        <end position="14"/>
    </location>
</feature>
<dbReference type="EMBL" id="ACJE01000011">
    <property type="protein sequence ID" value="EHA22523.1"/>
    <property type="molecule type" value="Genomic_DNA"/>
</dbReference>
<dbReference type="Gene3D" id="1.20.1720.10">
    <property type="entry name" value="Multidrug resistance protein D"/>
    <property type="match status" value="1"/>
</dbReference>
<keyword evidence="3" id="KW-0812">Transmembrane</keyword>
<dbReference type="Pfam" id="PF07690">
    <property type="entry name" value="MFS_1"/>
    <property type="match status" value="1"/>
</dbReference>
<dbReference type="InterPro" id="IPR011701">
    <property type="entry name" value="MFS"/>
</dbReference>